<reference evidence="2 3" key="1">
    <citation type="journal article" date="2015" name="Nature">
        <title>rRNA introns, odd ribosomes, and small enigmatic genomes across a large radiation of phyla.</title>
        <authorList>
            <person name="Brown C.T."/>
            <person name="Hug L.A."/>
            <person name="Thomas B.C."/>
            <person name="Sharon I."/>
            <person name="Castelle C.J."/>
            <person name="Singh A."/>
            <person name="Wilkins M.J."/>
            <person name="Williams K.H."/>
            <person name="Banfield J.F."/>
        </authorList>
    </citation>
    <scope>NUCLEOTIDE SEQUENCE [LARGE SCALE GENOMIC DNA]</scope>
</reference>
<evidence type="ECO:0000256" key="1">
    <source>
        <dbReference type="SAM" id="MobiDB-lite"/>
    </source>
</evidence>
<organism evidence="2 3">
    <name type="scientific">Candidatus Uhrbacteria bacterium GW2011_GWD2_52_7</name>
    <dbReference type="NCBI Taxonomy" id="1618989"/>
    <lineage>
        <taxon>Bacteria</taxon>
        <taxon>Candidatus Uhriibacteriota</taxon>
    </lineage>
</organism>
<gene>
    <name evidence="2" type="ORF">UY72_C0075G0004</name>
</gene>
<evidence type="ECO:0000313" key="3">
    <source>
        <dbReference type="Proteomes" id="UP000034846"/>
    </source>
</evidence>
<sequence length="87" mass="9590">MKDLPTVWQPPPTRGRRKSHTVRRHLFELTSAQYMHASVAMDVPHQQKPIYTVYVPLTGAVPVAEGGNEMVVVVFPMAGCASVAVFT</sequence>
<proteinExistence type="predicted"/>
<accession>A0A0G1XBT9</accession>
<evidence type="ECO:0000313" key="2">
    <source>
        <dbReference type="EMBL" id="KKW28345.1"/>
    </source>
</evidence>
<feature type="region of interest" description="Disordered" evidence="1">
    <location>
        <begin position="1"/>
        <end position="20"/>
    </location>
</feature>
<name>A0A0G1XBT9_9BACT</name>
<comment type="caution">
    <text evidence="2">The sequence shown here is derived from an EMBL/GenBank/DDBJ whole genome shotgun (WGS) entry which is preliminary data.</text>
</comment>
<dbReference type="Proteomes" id="UP000034846">
    <property type="component" value="Unassembled WGS sequence"/>
</dbReference>
<dbReference type="AlphaFoldDB" id="A0A0G1XBT9"/>
<protein>
    <submittedName>
        <fullName evidence="2">Uncharacterized protein</fullName>
    </submittedName>
</protein>
<dbReference type="EMBL" id="LCRD01000075">
    <property type="protein sequence ID" value="KKW28345.1"/>
    <property type="molecule type" value="Genomic_DNA"/>
</dbReference>